<protein>
    <submittedName>
        <fullName evidence="2">Uncharacterized protein</fullName>
    </submittedName>
</protein>
<dbReference type="EMBL" id="QGKX02000996">
    <property type="protein sequence ID" value="KAF3555260.1"/>
    <property type="molecule type" value="Genomic_DNA"/>
</dbReference>
<dbReference type="AlphaFoldDB" id="A0A8S9QYL6"/>
<gene>
    <name evidence="2" type="ORF">F2Q69_00013211</name>
</gene>
<name>A0A8S9QYL6_BRACR</name>
<proteinExistence type="predicted"/>
<dbReference type="Proteomes" id="UP000712600">
    <property type="component" value="Unassembled WGS sequence"/>
</dbReference>
<evidence type="ECO:0000313" key="3">
    <source>
        <dbReference type="Proteomes" id="UP000712600"/>
    </source>
</evidence>
<organism evidence="2 3">
    <name type="scientific">Brassica cretica</name>
    <name type="common">Mustard</name>
    <dbReference type="NCBI Taxonomy" id="69181"/>
    <lineage>
        <taxon>Eukaryota</taxon>
        <taxon>Viridiplantae</taxon>
        <taxon>Streptophyta</taxon>
        <taxon>Embryophyta</taxon>
        <taxon>Tracheophyta</taxon>
        <taxon>Spermatophyta</taxon>
        <taxon>Magnoliopsida</taxon>
        <taxon>eudicotyledons</taxon>
        <taxon>Gunneridae</taxon>
        <taxon>Pentapetalae</taxon>
        <taxon>rosids</taxon>
        <taxon>malvids</taxon>
        <taxon>Brassicales</taxon>
        <taxon>Brassicaceae</taxon>
        <taxon>Brassiceae</taxon>
        <taxon>Brassica</taxon>
    </lineage>
</organism>
<dbReference type="Pfam" id="PF02178">
    <property type="entry name" value="AT_hook"/>
    <property type="match status" value="2"/>
</dbReference>
<dbReference type="SMART" id="SM00384">
    <property type="entry name" value="AT_hook"/>
    <property type="match status" value="2"/>
</dbReference>
<reference evidence="2" key="1">
    <citation type="submission" date="2019-12" db="EMBL/GenBank/DDBJ databases">
        <title>Genome sequencing and annotation of Brassica cretica.</title>
        <authorList>
            <person name="Studholme D.J."/>
            <person name="Sarris P."/>
        </authorList>
    </citation>
    <scope>NUCLEOTIDE SEQUENCE</scope>
    <source>
        <strain evidence="2">PFS-109/04</strain>
        <tissue evidence="2">Leaf</tissue>
    </source>
</reference>
<evidence type="ECO:0000256" key="1">
    <source>
        <dbReference type="SAM" id="Coils"/>
    </source>
</evidence>
<comment type="caution">
    <text evidence="2">The sequence shown here is derived from an EMBL/GenBank/DDBJ whole genome shotgun (WGS) entry which is preliminary data.</text>
</comment>
<dbReference type="SUPFAM" id="SSF50952">
    <property type="entry name" value="Soluble quinoprotein glucose dehydrogenase"/>
    <property type="match status" value="1"/>
</dbReference>
<dbReference type="GO" id="GO:0003677">
    <property type="term" value="F:DNA binding"/>
    <property type="evidence" value="ECO:0007669"/>
    <property type="project" value="InterPro"/>
</dbReference>
<evidence type="ECO:0000313" key="2">
    <source>
        <dbReference type="EMBL" id="KAF3555260.1"/>
    </source>
</evidence>
<sequence>MKGNLSDIRNRKGNIYVFDVNSDNSVELVAISSDHDSDNPIRHTAISATGSVVVSVNEEGDATMWNDTLELSTSIEDDSDSINNTPGTVAANRLQMLLAKMRGYCCSGYTTAANASTTKKRGRPNKVATTAANTSTTKKRGRPKKVAADAEYERKEALVQKKIKEAADKLEISRKSLEEVQKLIEEVQKLIEEACHSTCPVYIRTTVQASLQARFVAKMDEDALNLNDDDYLSVDEMMDQNEDDHGPDPVQDDFTSVMFFDQFPLQLCLLSRHSMFEAVFFASI</sequence>
<accession>A0A8S9QYL6</accession>
<dbReference type="InterPro" id="IPR011041">
    <property type="entry name" value="Quinoprot_gluc/sorb_DH_b-prop"/>
</dbReference>
<keyword evidence="1" id="KW-0175">Coiled coil</keyword>
<dbReference type="InterPro" id="IPR017956">
    <property type="entry name" value="AT_hook_DNA-bd_motif"/>
</dbReference>
<feature type="coiled-coil region" evidence="1">
    <location>
        <begin position="160"/>
        <end position="197"/>
    </location>
</feature>